<dbReference type="AlphaFoldDB" id="A0A851RDS3"/>
<dbReference type="SMART" id="SM00028">
    <property type="entry name" value="TPR"/>
    <property type="match status" value="5"/>
</dbReference>
<dbReference type="GO" id="GO:1901184">
    <property type="term" value="P:regulation of ERBB signaling pathway"/>
    <property type="evidence" value="ECO:0007669"/>
    <property type="project" value="TreeGrafter"/>
</dbReference>
<comment type="caution">
    <text evidence="5">The sequence shown here is derived from an EMBL/GenBank/DDBJ whole genome shotgun (WGS) entry which is preliminary data.</text>
</comment>
<evidence type="ECO:0000313" key="5">
    <source>
        <dbReference type="EMBL" id="NXC88271.1"/>
    </source>
</evidence>
<dbReference type="PANTHER" id="PTHR22647">
    <property type="entry name" value="SH3 DOMAIN AND TETRATRICOPEPTIDE REPEATS CONTAINING PROTEIN"/>
    <property type="match status" value="1"/>
</dbReference>
<feature type="domain" description="SH3" evidence="4">
    <location>
        <begin position="219"/>
        <end position="282"/>
    </location>
</feature>
<dbReference type="Proteomes" id="UP000631545">
    <property type="component" value="Unassembled WGS sequence"/>
</dbReference>
<evidence type="ECO:0000256" key="1">
    <source>
        <dbReference type="ARBA" id="ARBA00022443"/>
    </source>
</evidence>
<feature type="region of interest" description="Disordered" evidence="3">
    <location>
        <begin position="1220"/>
        <end position="1239"/>
    </location>
</feature>
<dbReference type="PANTHER" id="PTHR22647:SF2">
    <property type="entry name" value="SH3 DOMAIN AND TETRATRICOPEPTIDE REPEAT-CONTAINING PROTEIN 2"/>
    <property type="match status" value="1"/>
</dbReference>
<keyword evidence="6" id="KW-1185">Reference proteome</keyword>
<feature type="non-terminal residue" evidence="5">
    <location>
        <position position="1"/>
    </location>
</feature>
<dbReference type="InterPro" id="IPR011990">
    <property type="entry name" value="TPR-like_helical_dom_sf"/>
</dbReference>
<accession>A0A851RDS3</accession>
<dbReference type="InterPro" id="IPR019734">
    <property type="entry name" value="TPR_rpt"/>
</dbReference>
<feature type="non-terminal residue" evidence="5">
    <location>
        <position position="1239"/>
    </location>
</feature>
<dbReference type="SUPFAM" id="SSF48452">
    <property type="entry name" value="TPR-like"/>
    <property type="match status" value="2"/>
</dbReference>
<dbReference type="Gene3D" id="2.30.30.40">
    <property type="entry name" value="SH3 Domains"/>
    <property type="match status" value="1"/>
</dbReference>
<proteinExistence type="predicted"/>
<sequence length="1239" mass="137995">QEISLSFSIESRSSRRRNSQLQEAARKKLWALESDDRSVCALFKELSARLVCMQAHEDRFLLTFKTLEEVWKFSTYLTLGYVGTCLEQLLFAQEFWLDCALVEDTELRVTMDEEHLATIYMDLLLQEGNFFSRAVPGAWKSEQEEEEGLQLCRNELIHVKSVGQDSSWEGMSLLTGQRGLVPLAALEPIAQPFYQWFLKNYAVSFGLSQEISGTSSQAIVKGRCIATKEHRGAAWDELSFSKGEPIEIIGFFIPGLPWFVGKSLSTGSIGFVPTQHVNPEPCDPLGKGFVFLSEEEKSPVLQVPCNGDEQHFVTLLGELAHTDITSVYRLEFLPDPTTVSLSLPEAALHGSKEIQVLQSWEEINDWAASSSSELSSPGSETAPATLEDVLLDKLDDLDYPKFFIDLNAGHMEDADVFDPMLTFLNQDSFVPSFQSFYDLSFSFLHSTFYGFSDEDELVLYLETSRNWAKRTHLVWAHVRLCFLLGKLCIKKVKLSQARVYFEEAMSVLDRGFGDLPLLAALHISLTSIYLKQNMKHKFSSLLGKTVTLLLCLPGRSFSWESELELLTYVLRESIAVGNAPLEARACFLIVKLLLQLGRTEEVLPFLEHLQCLGSTWLSPGTRAGPLDAAATLGCLYAKKCLPNMALACVRAFAPSGTKGTPTPIWRAGFILQNAPKLAGKQLGGSSIPAVACLYLKQALQFCCDSRAVPMQRTLCAVLSRLLLQHGLLDGAVCYAARAAALARLLGEEEAFESSLSLAWLQLLQQRPGPAGAVLRRLRRCLRGTASEAQAGAVHNLLAMALSGQGRLQEAAENFLRALHKAKETGSVRNQAVALANLGQLSLSCGAAQLAELYLLWAVRLFAQLQGHQELDTELAQVLLWLAQAMVDRQRMEDAKLCYELALGFALKWQNLRSQLHVTERLCHFYSRVCPDLQACITYHEHWASLARQLQDRELEGNARQALSQLYQALGTPEALRQSLDCTKQCLRIFIDLEEAARAAEAWLQAGKLYYLLQEDELVEMYFQAGIQTALKGDNFSLALDLYEKAGDTFFNGSRSRARAVEFYRGGAVPLARKLKATQTELRLFNKLAELQISLQGYEKALEFATLAARLSLRLQELVAFHRLATAYELLHMYEMAEDCYLKTLALRPPVLQSSAEALYYCKLYWHLGNLALHKLKDEQDASSYFLLALAAAAALGAQELQAQLRAKLAAIPRALGEPGDTPACATERPRWLSQGGHVV</sequence>
<evidence type="ECO:0000256" key="2">
    <source>
        <dbReference type="PROSITE-ProRule" id="PRU00192"/>
    </source>
</evidence>
<dbReference type="SUPFAM" id="SSF50044">
    <property type="entry name" value="SH3-domain"/>
    <property type="match status" value="2"/>
</dbReference>
<name>A0A851RDS3_TYCCO</name>
<evidence type="ECO:0000256" key="3">
    <source>
        <dbReference type="SAM" id="MobiDB-lite"/>
    </source>
</evidence>
<dbReference type="InterPro" id="IPR042772">
    <property type="entry name" value="SH3TC1/SH3TC2"/>
</dbReference>
<evidence type="ECO:0000259" key="4">
    <source>
        <dbReference type="PROSITE" id="PS50002"/>
    </source>
</evidence>
<dbReference type="PROSITE" id="PS50002">
    <property type="entry name" value="SH3"/>
    <property type="match status" value="1"/>
</dbReference>
<dbReference type="GO" id="GO:0033157">
    <property type="term" value="P:regulation of intracellular protein transport"/>
    <property type="evidence" value="ECO:0007669"/>
    <property type="project" value="TreeGrafter"/>
</dbReference>
<dbReference type="Pfam" id="PF07653">
    <property type="entry name" value="SH3_2"/>
    <property type="match status" value="1"/>
</dbReference>
<dbReference type="InterPro" id="IPR036028">
    <property type="entry name" value="SH3-like_dom_sf"/>
</dbReference>
<organism evidence="5 6">
    <name type="scientific">Tychaedon coryphoeus</name>
    <name type="common">Karoo scrub-robin</name>
    <name type="synonym">Erythropygia coryphaeus</name>
    <dbReference type="NCBI Taxonomy" id="614051"/>
    <lineage>
        <taxon>Eukaryota</taxon>
        <taxon>Metazoa</taxon>
        <taxon>Chordata</taxon>
        <taxon>Craniata</taxon>
        <taxon>Vertebrata</taxon>
        <taxon>Euteleostomi</taxon>
        <taxon>Archelosauria</taxon>
        <taxon>Archosauria</taxon>
        <taxon>Dinosauria</taxon>
        <taxon>Saurischia</taxon>
        <taxon>Theropoda</taxon>
        <taxon>Coelurosauria</taxon>
        <taxon>Aves</taxon>
        <taxon>Neognathae</taxon>
        <taxon>Neoaves</taxon>
        <taxon>Telluraves</taxon>
        <taxon>Australaves</taxon>
        <taxon>Passeriformes</taxon>
        <taxon>Muscicapidae</taxon>
        <taxon>Cercotrichas</taxon>
    </lineage>
</organism>
<evidence type="ECO:0000313" key="6">
    <source>
        <dbReference type="Proteomes" id="UP000631545"/>
    </source>
</evidence>
<reference evidence="5" key="1">
    <citation type="submission" date="2019-09" db="EMBL/GenBank/DDBJ databases">
        <title>Bird 10,000 Genomes (B10K) Project - Family phase.</title>
        <authorList>
            <person name="Zhang G."/>
        </authorList>
    </citation>
    <scope>NUCLEOTIDE SEQUENCE</scope>
    <source>
        <strain evidence="5">OUT-0024</strain>
        <tissue evidence="5">Muscle</tissue>
    </source>
</reference>
<protein>
    <submittedName>
        <fullName evidence="5">S3TC2 protein</fullName>
    </submittedName>
</protein>
<dbReference type="SMART" id="SM00326">
    <property type="entry name" value="SH3"/>
    <property type="match status" value="2"/>
</dbReference>
<dbReference type="Gene3D" id="1.25.40.10">
    <property type="entry name" value="Tetratricopeptide repeat domain"/>
    <property type="match status" value="2"/>
</dbReference>
<dbReference type="EMBL" id="WBND01000699">
    <property type="protein sequence ID" value="NXC88271.1"/>
    <property type="molecule type" value="Genomic_DNA"/>
</dbReference>
<keyword evidence="1 2" id="KW-0728">SH3 domain</keyword>
<dbReference type="InterPro" id="IPR001452">
    <property type="entry name" value="SH3_domain"/>
</dbReference>
<gene>
    <name evidence="5" type="primary">Sh3tc2</name>
    <name evidence="5" type="ORF">CERCOR_R01126</name>
</gene>